<dbReference type="RefSeq" id="WP_342586178.1">
    <property type="nucleotide sequence ID" value="NZ_MCRJ01000002.1"/>
</dbReference>
<evidence type="ECO:0000313" key="3">
    <source>
        <dbReference type="Proteomes" id="UP000094622"/>
    </source>
</evidence>
<feature type="compositionally biased region" description="Low complexity" evidence="1">
    <location>
        <begin position="67"/>
        <end position="79"/>
    </location>
</feature>
<evidence type="ECO:0000256" key="1">
    <source>
        <dbReference type="SAM" id="MobiDB-lite"/>
    </source>
</evidence>
<dbReference type="Proteomes" id="UP000094622">
    <property type="component" value="Unassembled WGS sequence"/>
</dbReference>
<feature type="region of interest" description="Disordered" evidence="1">
    <location>
        <begin position="58"/>
        <end position="88"/>
    </location>
</feature>
<proteinExistence type="predicted"/>
<comment type="caution">
    <text evidence="2">The sequence shown here is derived from an EMBL/GenBank/DDBJ whole genome shotgun (WGS) entry which is preliminary data.</text>
</comment>
<evidence type="ECO:0000313" key="2">
    <source>
        <dbReference type="EMBL" id="ODN72441.1"/>
    </source>
</evidence>
<sequence length="88" mass="8807">MATLVLAAAGAFLGQSFGFFGLVAGRALGALAGAALDRSLFGSSSTVERGRLSDLSVQASSEGVPVPRAMAARGSPARSSGRRGSPRR</sequence>
<reference evidence="2 3" key="1">
    <citation type="submission" date="2016-07" db="EMBL/GenBank/DDBJ databases">
        <title>Draft Genome Sequence of Methylobrevis pamukkalensis PK2.</title>
        <authorList>
            <person name="Vasilenko O.V."/>
            <person name="Doronina N.V."/>
            <person name="Shmareva M.N."/>
            <person name="Tarlachkov S.V."/>
            <person name="Mustakhimov I."/>
            <person name="Trotsenko Y.A."/>
        </authorList>
    </citation>
    <scope>NUCLEOTIDE SEQUENCE [LARGE SCALE GENOMIC DNA]</scope>
    <source>
        <strain evidence="2 3">PK2</strain>
    </source>
</reference>
<dbReference type="EMBL" id="MCRJ01000002">
    <property type="protein sequence ID" value="ODN72441.1"/>
    <property type="molecule type" value="Genomic_DNA"/>
</dbReference>
<name>A0A1E3HAD9_9HYPH</name>
<protein>
    <submittedName>
        <fullName evidence="2">Uncharacterized protein</fullName>
    </submittedName>
</protein>
<dbReference type="AlphaFoldDB" id="A0A1E3HAD9"/>
<keyword evidence="3" id="KW-1185">Reference proteome</keyword>
<gene>
    <name evidence="2" type="ORF">A6302_00187</name>
</gene>
<organism evidence="2 3">
    <name type="scientific">Methylobrevis pamukkalensis</name>
    <dbReference type="NCBI Taxonomy" id="1439726"/>
    <lineage>
        <taxon>Bacteria</taxon>
        <taxon>Pseudomonadati</taxon>
        <taxon>Pseudomonadota</taxon>
        <taxon>Alphaproteobacteria</taxon>
        <taxon>Hyphomicrobiales</taxon>
        <taxon>Pleomorphomonadaceae</taxon>
        <taxon>Methylobrevis</taxon>
    </lineage>
</organism>
<accession>A0A1E3HAD9</accession>